<evidence type="ECO:0000313" key="10">
    <source>
        <dbReference type="Proteomes" id="UP001223743"/>
    </source>
</evidence>
<dbReference type="RefSeq" id="WP_266281825.1">
    <property type="nucleotide sequence ID" value="NZ_JAPKNF010000001.1"/>
</dbReference>
<evidence type="ECO:0000256" key="5">
    <source>
        <dbReference type="ARBA" id="ARBA00022989"/>
    </source>
</evidence>
<dbReference type="PANTHER" id="PTHR30151">
    <property type="entry name" value="ALKANE SULFONATE ABC TRANSPORTER-RELATED, MEMBRANE SUBUNIT"/>
    <property type="match status" value="1"/>
</dbReference>
<feature type="transmembrane region" description="Helical" evidence="7">
    <location>
        <begin position="90"/>
        <end position="114"/>
    </location>
</feature>
<keyword evidence="5 7" id="KW-1133">Transmembrane helix</keyword>
<evidence type="ECO:0000259" key="8">
    <source>
        <dbReference type="PROSITE" id="PS50928"/>
    </source>
</evidence>
<dbReference type="PROSITE" id="PS50928">
    <property type="entry name" value="ABC_TM1"/>
    <property type="match status" value="1"/>
</dbReference>
<organism evidence="9 10">
    <name type="scientific">Kaistia geumhonensis</name>
    <dbReference type="NCBI Taxonomy" id="410839"/>
    <lineage>
        <taxon>Bacteria</taxon>
        <taxon>Pseudomonadati</taxon>
        <taxon>Pseudomonadota</taxon>
        <taxon>Alphaproteobacteria</taxon>
        <taxon>Hyphomicrobiales</taxon>
        <taxon>Kaistiaceae</taxon>
        <taxon>Kaistia</taxon>
    </lineage>
</organism>
<dbReference type="InterPro" id="IPR000515">
    <property type="entry name" value="MetI-like"/>
</dbReference>
<evidence type="ECO:0000313" key="9">
    <source>
        <dbReference type="EMBL" id="MDQ0514764.1"/>
    </source>
</evidence>
<reference evidence="9 10" key="1">
    <citation type="submission" date="2023-07" db="EMBL/GenBank/DDBJ databases">
        <title>Genomic Encyclopedia of Type Strains, Phase IV (KMG-IV): sequencing the most valuable type-strain genomes for metagenomic binning, comparative biology and taxonomic classification.</title>
        <authorList>
            <person name="Goeker M."/>
        </authorList>
    </citation>
    <scope>NUCLEOTIDE SEQUENCE [LARGE SCALE GENOMIC DNA]</scope>
    <source>
        <strain evidence="9 10">B1-1</strain>
    </source>
</reference>
<comment type="similarity">
    <text evidence="7">Belongs to the binding-protein-dependent transport system permease family.</text>
</comment>
<keyword evidence="4 7" id="KW-0812">Transmembrane</keyword>
<evidence type="ECO:0000256" key="1">
    <source>
        <dbReference type="ARBA" id="ARBA00004651"/>
    </source>
</evidence>
<feature type="transmembrane region" description="Helical" evidence="7">
    <location>
        <begin position="219"/>
        <end position="239"/>
    </location>
</feature>
<feature type="transmembrane region" description="Helical" evidence="7">
    <location>
        <begin position="120"/>
        <end position="141"/>
    </location>
</feature>
<feature type="transmembrane region" description="Helical" evidence="7">
    <location>
        <begin position="12"/>
        <end position="30"/>
    </location>
</feature>
<accession>A0ABU0M1D2</accession>
<evidence type="ECO:0000256" key="6">
    <source>
        <dbReference type="ARBA" id="ARBA00023136"/>
    </source>
</evidence>
<sequence>MNLAALARSPYASIVYVAVAWLVLVPLFSINPRYLPPLGTVIADARSVWPDLVAGFWRTLVETVLGFVAGTILGVGFGIAFAYSRLLERALFPIFVALQTVPVIAFGAIVVIWFGNTIMAKVVIALYLAFFPVAVNTLRGLELADPQRIALMRSFGASRLQLFLKLSLPTALPNILIGMKLAVALSIAGAVVGEWFGDTVGLGVMLLQALYFEQIPRVWVLIIACGLLGTLLYGVLAILERRYVWWRPD</sequence>
<evidence type="ECO:0000256" key="3">
    <source>
        <dbReference type="ARBA" id="ARBA00022475"/>
    </source>
</evidence>
<comment type="subcellular location">
    <subcellularLocation>
        <location evidence="1 7">Cell membrane</location>
        <topology evidence="1 7">Multi-pass membrane protein</topology>
    </subcellularLocation>
</comment>
<keyword evidence="3" id="KW-1003">Cell membrane</keyword>
<evidence type="ECO:0000256" key="7">
    <source>
        <dbReference type="RuleBase" id="RU363032"/>
    </source>
</evidence>
<dbReference type="PANTHER" id="PTHR30151:SF41">
    <property type="entry name" value="ABC TRANSPORTER PERMEASE PROTEIN"/>
    <property type="match status" value="1"/>
</dbReference>
<gene>
    <name evidence="9" type="ORF">QO015_000377</name>
</gene>
<comment type="caution">
    <text evidence="9">The sequence shown here is derived from an EMBL/GenBank/DDBJ whole genome shotgun (WGS) entry which is preliminary data.</text>
</comment>
<feature type="transmembrane region" description="Helical" evidence="7">
    <location>
        <begin position="162"/>
        <end position="189"/>
    </location>
</feature>
<evidence type="ECO:0000256" key="2">
    <source>
        <dbReference type="ARBA" id="ARBA00022448"/>
    </source>
</evidence>
<feature type="domain" description="ABC transmembrane type-1" evidence="8">
    <location>
        <begin position="56"/>
        <end position="240"/>
    </location>
</feature>
<feature type="transmembrane region" description="Helical" evidence="7">
    <location>
        <begin position="64"/>
        <end position="83"/>
    </location>
</feature>
<evidence type="ECO:0000256" key="4">
    <source>
        <dbReference type="ARBA" id="ARBA00022692"/>
    </source>
</evidence>
<dbReference type="Gene3D" id="1.10.3720.10">
    <property type="entry name" value="MetI-like"/>
    <property type="match status" value="1"/>
</dbReference>
<keyword evidence="10" id="KW-1185">Reference proteome</keyword>
<proteinExistence type="inferred from homology"/>
<keyword evidence="6 7" id="KW-0472">Membrane</keyword>
<dbReference type="Pfam" id="PF00528">
    <property type="entry name" value="BPD_transp_1"/>
    <property type="match status" value="1"/>
</dbReference>
<dbReference type="CDD" id="cd06261">
    <property type="entry name" value="TM_PBP2"/>
    <property type="match status" value="1"/>
</dbReference>
<dbReference type="InterPro" id="IPR035906">
    <property type="entry name" value="MetI-like_sf"/>
</dbReference>
<protein>
    <submittedName>
        <fullName evidence="9">NitT/TauT family transport system permease protein</fullName>
    </submittedName>
</protein>
<name>A0ABU0M1D2_9HYPH</name>
<dbReference type="EMBL" id="JAUSWJ010000001">
    <property type="protein sequence ID" value="MDQ0514764.1"/>
    <property type="molecule type" value="Genomic_DNA"/>
</dbReference>
<dbReference type="Proteomes" id="UP001223743">
    <property type="component" value="Unassembled WGS sequence"/>
</dbReference>
<dbReference type="SUPFAM" id="SSF161098">
    <property type="entry name" value="MetI-like"/>
    <property type="match status" value="1"/>
</dbReference>
<keyword evidence="2 7" id="KW-0813">Transport</keyword>